<dbReference type="Gene3D" id="2.40.160.50">
    <property type="entry name" value="membrane protein fhac: a member of the omp85/tpsb transporter family"/>
    <property type="match status" value="1"/>
</dbReference>
<gene>
    <name evidence="4" type="ORF">NO2_1373</name>
</gene>
<name>A0A388TIV8_9BACT</name>
<dbReference type="Pfam" id="PF01103">
    <property type="entry name" value="Omp85"/>
    <property type="match status" value="1"/>
</dbReference>
<sequence>MDWGASRYLTVRYERLRDTTQGTEDILPIRREGFSSDLGLPLPFGRRYRLTFEYKDEFVQEDPPRANPAVAYLNRSLAAVYTYDGLHYRGDTSIVTNGDFLRLRFENGGALNALNTTIFDLGGVDFRRNELRYSRFLALSNDNHVIGLNYHGGAYVSPRERNILEGEEYSVGGGTTVRGYADVEPFAVGPKLLVLNAEYRYIFNDYWQGVLFYDWGNAYTEPRVSVKDFQSGYGAGARISTPVGALRLDLARGSQWWIFHFGIGATF</sequence>
<evidence type="ECO:0000313" key="4">
    <source>
        <dbReference type="EMBL" id="GBR76898.1"/>
    </source>
</evidence>
<keyword evidence="5" id="KW-1185">Reference proteome</keyword>
<dbReference type="InterPro" id="IPR000184">
    <property type="entry name" value="Bac_surfAg_D15"/>
</dbReference>
<evidence type="ECO:0000256" key="2">
    <source>
        <dbReference type="ARBA" id="ARBA00023136"/>
    </source>
</evidence>
<accession>A0A388TIV8</accession>
<organism evidence="4 5">
    <name type="scientific">Candidatus Termititenax persephonae</name>
    <dbReference type="NCBI Taxonomy" id="2218525"/>
    <lineage>
        <taxon>Bacteria</taxon>
        <taxon>Bacillati</taxon>
        <taxon>Candidatus Margulisiibacteriota</taxon>
        <taxon>Candidatus Termititenacia</taxon>
        <taxon>Candidatus Termititenacales</taxon>
        <taxon>Candidatus Termititenacaceae</taxon>
        <taxon>Candidatus Termititenax</taxon>
    </lineage>
</organism>
<reference evidence="4 5" key="1">
    <citation type="journal article" date="2019" name="ISME J.">
        <title>Genome analyses of uncultured TG2/ZB3 bacteria in 'Margulisbacteria' specifically attached to ectosymbiotic spirochetes of protists in the termite gut.</title>
        <authorList>
            <person name="Utami Y.D."/>
            <person name="Kuwahara H."/>
            <person name="Igai K."/>
            <person name="Murakami T."/>
            <person name="Sugaya K."/>
            <person name="Morikawa T."/>
            <person name="Nagura Y."/>
            <person name="Yuki M."/>
            <person name="Deevong P."/>
            <person name="Inoue T."/>
            <person name="Kihara K."/>
            <person name="Lo N."/>
            <person name="Yamada A."/>
            <person name="Ohkuma M."/>
            <person name="Hongoh Y."/>
        </authorList>
    </citation>
    <scope>NUCLEOTIDE SEQUENCE [LARGE SCALE GENOMIC DNA]</scope>
    <source>
        <strain evidence="4">NkOx7-02</strain>
    </source>
</reference>
<dbReference type="EMBL" id="BGZO01000061">
    <property type="protein sequence ID" value="GBR76898.1"/>
    <property type="molecule type" value="Genomic_DNA"/>
</dbReference>
<protein>
    <submittedName>
        <fullName evidence="4">Surface antigen</fullName>
    </submittedName>
</protein>
<comment type="subcellular location">
    <subcellularLocation>
        <location evidence="1">Membrane</location>
    </subcellularLocation>
</comment>
<proteinExistence type="predicted"/>
<feature type="domain" description="Bacterial surface antigen (D15)" evidence="3">
    <location>
        <begin position="18"/>
        <end position="267"/>
    </location>
</feature>
<evidence type="ECO:0000259" key="3">
    <source>
        <dbReference type="Pfam" id="PF01103"/>
    </source>
</evidence>
<dbReference type="GO" id="GO:0019867">
    <property type="term" value="C:outer membrane"/>
    <property type="evidence" value="ECO:0007669"/>
    <property type="project" value="InterPro"/>
</dbReference>
<evidence type="ECO:0000313" key="5">
    <source>
        <dbReference type="Proteomes" id="UP000275925"/>
    </source>
</evidence>
<keyword evidence="2" id="KW-0472">Membrane</keyword>
<dbReference type="Proteomes" id="UP000275925">
    <property type="component" value="Unassembled WGS sequence"/>
</dbReference>
<comment type="caution">
    <text evidence="4">The sequence shown here is derived from an EMBL/GenBank/DDBJ whole genome shotgun (WGS) entry which is preliminary data.</text>
</comment>
<evidence type="ECO:0000256" key="1">
    <source>
        <dbReference type="ARBA" id="ARBA00004370"/>
    </source>
</evidence>
<dbReference type="AlphaFoldDB" id="A0A388TIV8"/>